<evidence type="ECO:0000256" key="5">
    <source>
        <dbReference type="ARBA" id="ARBA00023163"/>
    </source>
</evidence>
<dbReference type="Gene3D" id="2.40.270.10">
    <property type="entry name" value="DNA-directed RNA polymerase, subunit 2, domain 6"/>
    <property type="match status" value="1"/>
</dbReference>
<keyword evidence="8" id="KW-1185">Reference proteome</keyword>
<dbReference type="AlphaFoldDB" id="A0A4V1IS41"/>
<dbReference type="InterPro" id="IPR007120">
    <property type="entry name" value="DNA-dir_RNAP_su2_dom"/>
</dbReference>
<dbReference type="SUPFAM" id="SSF64484">
    <property type="entry name" value="beta and beta-prime subunits of DNA dependent RNA-polymerase"/>
    <property type="match status" value="1"/>
</dbReference>
<dbReference type="Pfam" id="PF00562">
    <property type="entry name" value="RNA_pol_Rpb2_6"/>
    <property type="match status" value="1"/>
</dbReference>
<dbReference type="Proteomes" id="UP000269721">
    <property type="component" value="Unassembled WGS sequence"/>
</dbReference>
<protein>
    <recommendedName>
        <fullName evidence="1">DNA-directed RNA polymerase</fullName>
        <ecNumber evidence="1">2.7.7.6</ecNumber>
    </recommendedName>
</protein>
<evidence type="ECO:0000256" key="3">
    <source>
        <dbReference type="ARBA" id="ARBA00022679"/>
    </source>
</evidence>
<feature type="non-terminal residue" evidence="7">
    <location>
        <position position="1"/>
    </location>
</feature>
<sequence>FSLMVPCLAFNQPPRPIMASNMAVQAMCQPKVSAATTVKPKHTSQPVVRTLLMHSFITTATETIRHTIAGFPLLVLYANMDYNYEDAIIVNAKLNDMAVFAHEGFLNGAGLRVGDKLETHHGQKFTISSILPDDEMPKCVCATTEALFTPHFIVASSSVHYRVTPGQLYESWMGMSGVRRRDF</sequence>
<dbReference type="GO" id="GO:0006351">
    <property type="term" value="P:DNA-templated transcription"/>
    <property type="evidence" value="ECO:0007669"/>
    <property type="project" value="InterPro"/>
</dbReference>
<evidence type="ECO:0000256" key="2">
    <source>
        <dbReference type="ARBA" id="ARBA00022478"/>
    </source>
</evidence>
<name>A0A4V1IS41_9FUNG</name>
<evidence type="ECO:0000256" key="4">
    <source>
        <dbReference type="ARBA" id="ARBA00022695"/>
    </source>
</evidence>
<keyword evidence="3" id="KW-0808">Transferase</keyword>
<dbReference type="GO" id="GO:0003677">
    <property type="term" value="F:DNA binding"/>
    <property type="evidence" value="ECO:0007669"/>
    <property type="project" value="InterPro"/>
</dbReference>
<evidence type="ECO:0000313" key="8">
    <source>
        <dbReference type="Proteomes" id="UP000269721"/>
    </source>
</evidence>
<dbReference type="GO" id="GO:0003899">
    <property type="term" value="F:DNA-directed RNA polymerase activity"/>
    <property type="evidence" value="ECO:0007669"/>
    <property type="project" value="UniProtKB-EC"/>
</dbReference>
<reference evidence="8" key="1">
    <citation type="journal article" date="2018" name="Nat. Microbiol.">
        <title>Leveraging single-cell genomics to expand the fungal tree of life.</title>
        <authorList>
            <person name="Ahrendt S.R."/>
            <person name="Quandt C.A."/>
            <person name="Ciobanu D."/>
            <person name="Clum A."/>
            <person name="Salamov A."/>
            <person name="Andreopoulos B."/>
            <person name="Cheng J.F."/>
            <person name="Woyke T."/>
            <person name="Pelin A."/>
            <person name="Henrissat B."/>
            <person name="Reynolds N.K."/>
            <person name="Benny G.L."/>
            <person name="Smith M.E."/>
            <person name="James T.Y."/>
            <person name="Grigoriev I.V."/>
        </authorList>
    </citation>
    <scope>NUCLEOTIDE SEQUENCE [LARGE SCALE GENOMIC DNA]</scope>
</reference>
<dbReference type="GO" id="GO:0000428">
    <property type="term" value="C:DNA-directed RNA polymerase complex"/>
    <property type="evidence" value="ECO:0007669"/>
    <property type="project" value="UniProtKB-KW"/>
</dbReference>
<evidence type="ECO:0000259" key="6">
    <source>
        <dbReference type="Pfam" id="PF00562"/>
    </source>
</evidence>
<gene>
    <name evidence="7" type="ORF">BDK51DRAFT_8433</name>
</gene>
<feature type="domain" description="DNA-directed RNA polymerase subunit 2 hybrid-binding" evidence="6">
    <location>
        <begin position="111"/>
        <end position="178"/>
    </location>
</feature>
<dbReference type="EMBL" id="KZ994723">
    <property type="protein sequence ID" value="RKO92237.1"/>
    <property type="molecule type" value="Genomic_DNA"/>
</dbReference>
<evidence type="ECO:0000313" key="7">
    <source>
        <dbReference type="EMBL" id="RKO92237.1"/>
    </source>
</evidence>
<keyword evidence="4" id="KW-0548">Nucleotidyltransferase</keyword>
<keyword evidence="2" id="KW-0240">DNA-directed RNA polymerase</keyword>
<evidence type="ECO:0000256" key="1">
    <source>
        <dbReference type="ARBA" id="ARBA00012418"/>
    </source>
</evidence>
<dbReference type="InterPro" id="IPR037033">
    <property type="entry name" value="DNA-dir_RNAP_su2_hyb_sf"/>
</dbReference>
<dbReference type="OrthoDB" id="2156393at2759"/>
<organism evidence="7 8">
    <name type="scientific">Blyttiomyces helicus</name>
    <dbReference type="NCBI Taxonomy" id="388810"/>
    <lineage>
        <taxon>Eukaryota</taxon>
        <taxon>Fungi</taxon>
        <taxon>Fungi incertae sedis</taxon>
        <taxon>Chytridiomycota</taxon>
        <taxon>Chytridiomycota incertae sedis</taxon>
        <taxon>Chytridiomycetes</taxon>
        <taxon>Chytridiomycetes incertae sedis</taxon>
        <taxon>Blyttiomyces</taxon>
    </lineage>
</organism>
<accession>A0A4V1IS41</accession>
<keyword evidence="5" id="KW-0804">Transcription</keyword>
<proteinExistence type="predicted"/>
<feature type="non-terminal residue" evidence="7">
    <location>
        <position position="183"/>
    </location>
</feature>
<dbReference type="EC" id="2.7.7.6" evidence="1"/>